<feature type="binding site" evidence="7">
    <location>
        <position position="153"/>
    </location>
    <ligand>
        <name>Zn(2+)</name>
        <dbReference type="ChEBI" id="CHEBI:29105"/>
        <label>2</label>
        <note>catalytic</note>
    </ligand>
</feature>
<keyword evidence="4" id="KW-0378">Hydrolase</keyword>
<name>K1R2Q8_MAGGI</name>
<feature type="binding site" evidence="7">
    <location>
        <position position="109"/>
    </location>
    <ligand>
        <name>Ca(2+)</name>
        <dbReference type="ChEBI" id="CHEBI:29108"/>
        <label>3</label>
    </ligand>
</feature>
<keyword evidence="2" id="KW-0645">Protease</keyword>
<dbReference type="GO" id="GO:0004222">
    <property type="term" value="F:metalloendopeptidase activity"/>
    <property type="evidence" value="ECO:0007669"/>
    <property type="project" value="InterPro"/>
</dbReference>
<evidence type="ECO:0000256" key="3">
    <source>
        <dbReference type="ARBA" id="ARBA00022723"/>
    </source>
</evidence>
<dbReference type="Gene3D" id="3.40.390.10">
    <property type="entry name" value="Collagenase (Catalytic Domain)"/>
    <property type="match status" value="1"/>
</dbReference>
<dbReference type="GO" id="GO:0006508">
    <property type="term" value="P:proteolysis"/>
    <property type="evidence" value="ECO:0007669"/>
    <property type="project" value="UniProtKB-KW"/>
</dbReference>
<comment type="cofactor">
    <cofactor evidence="7">
        <name>Zn(2+)</name>
        <dbReference type="ChEBI" id="CHEBI:29105"/>
    </cofactor>
    <text evidence="7">Binds 2 Zn(2+) ions per subunit.</text>
</comment>
<dbReference type="InParanoid" id="K1R2Q8"/>
<dbReference type="InterPro" id="IPR024079">
    <property type="entry name" value="MetalloPept_cat_dom_sf"/>
</dbReference>
<comment type="similarity">
    <text evidence="1">Belongs to the peptidase M10A family.</text>
</comment>
<keyword evidence="7" id="KW-0106">Calcium</keyword>
<feature type="binding site" evidence="7">
    <location>
        <position position="171"/>
    </location>
    <ligand>
        <name>Zn(2+)</name>
        <dbReference type="ChEBI" id="CHEBI:29105"/>
        <label>2</label>
        <note>catalytic</note>
    </ligand>
</feature>
<dbReference type="SMART" id="SM00235">
    <property type="entry name" value="ZnMc"/>
    <property type="match status" value="1"/>
</dbReference>
<dbReference type="InterPro" id="IPR006026">
    <property type="entry name" value="Peptidase_Metallo"/>
</dbReference>
<dbReference type="PANTHER" id="PTHR10201">
    <property type="entry name" value="MATRIX METALLOPROTEINASE"/>
    <property type="match status" value="1"/>
</dbReference>
<evidence type="ECO:0000313" key="9">
    <source>
        <dbReference type="EMBL" id="EKC40023.1"/>
    </source>
</evidence>
<feature type="binding site" evidence="7">
    <location>
        <position position="132"/>
    </location>
    <ligand>
        <name>Ca(2+)</name>
        <dbReference type="ChEBI" id="CHEBI:29108"/>
        <label>1</label>
    </ligand>
</feature>
<organism evidence="9">
    <name type="scientific">Magallana gigas</name>
    <name type="common">Pacific oyster</name>
    <name type="synonym">Crassostrea gigas</name>
    <dbReference type="NCBI Taxonomy" id="29159"/>
    <lineage>
        <taxon>Eukaryota</taxon>
        <taxon>Metazoa</taxon>
        <taxon>Spiralia</taxon>
        <taxon>Lophotrochozoa</taxon>
        <taxon>Mollusca</taxon>
        <taxon>Bivalvia</taxon>
        <taxon>Autobranchia</taxon>
        <taxon>Pteriomorphia</taxon>
        <taxon>Ostreida</taxon>
        <taxon>Ostreoidea</taxon>
        <taxon>Ostreidae</taxon>
        <taxon>Magallana</taxon>
    </lineage>
</organism>
<comment type="cofactor">
    <cofactor evidence="7">
        <name>Ca(2+)</name>
        <dbReference type="ChEBI" id="CHEBI:29108"/>
    </cofactor>
    <text evidence="7">Can bind about 5 Ca(2+) ions per subunit.</text>
</comment>
<feature type="binding site" evidence="7">
    <location>
        <position position="157"/>
    </location>
    <ligand>
        <name>Zn(2+)</name>
        <dbReference type="ChEBI" id="CHEBI:29105"/>
        <label>2</label>
        <note>catalytic</note>
    </ligand>
</feature>
<proteinExistence type="inferred from homology"/>
<accession>K1R2Q8</accession>
<feature type="binding site" evidence="7">
    <location>
        <position position="104"/>
    </location>
    <ligand>
        <name>Zn(2+)</name>
        <dbReference type="ChEBI" id="CHEBI:29105"/>
        <label>1</label>
    </ligand>
</feature>
<evidence type="ECO:0000256" key="6">
    <source>
        <dbReference type="PIRSR" id="PIRSR621190-1"/>
    </source>
</evidence>
<feature type="binding site" evidence="7">
    <location>
        <position position="110"/>
    </location>
    <ligand>
        <name>Ca(2+)</name>
        <dbReference type="ChEBI" id="CHEBI:29108"/>
        <label>3</label>
    </ligand>
</feature>
<dbReference type="InterPro" id="IPR021190">
    <property type="entry name" value="Pept_M10A"/>
</dbReference>
<evidence type="ECO:0000256" key="2">
    <source>
        <dbReference type="ARBA" id="ARBA00022670"/>
    </source>
</evidence>
<evidence type="ECO:0000259" key="8">
    <source>
        <dbReference type="SMART" id="SM00235"/>
    </source>
</evidence>
<keyword evidence="5 7" id="KW-0862">Zinc</keyword>
<gene>
    <name evidence="9" type="ORF">CGI_10010019</name>
</gene>
<sequence>MHMILTNYGNKKWKDLCSFGRDLYAFWRIGKLLSPDLTTMIALTRMLVHSLSVAIKRSIMVTEVAEARKALRTWSRYSNLRFKYTRKRPDIRILFARYEHGDGDYNAFDGQGRTIGHAFRPKNGGTHFDDDELWSVSTNLSTGEIHLPTAALHEIGHAIGLEHVSDYSSVMSAYFTTPKARPSALDIAQLRDLYSEYYRKS</sequence>
<dbReference type="GO" id="GO:0008270">
    <property type="term" value="F:zinc ion binding"/>
    <property type="evidence" value="ECO:0007669"/>
    <property type="project" value="InterPro"/>
</dbReference>
<dbReference type="EMBL" id="JH818820">
    <property type="protein sequence ID" value="EKC40023.1"/>
    <property type="molecule type" value="Genomic_DNA"/>
</dbReference>
<feature type="active site" evidence="6">
    <location>
        <position position="154"/>
    </location>
</feature>
<feature type="binding site" evidence="7">
    <location>
        <position position="132"/>
    </location>
    <ligand>
        <name>Ca(2+)</name>
        <dbReference type="ChEBI" id="CHEBI:29108"/>
        <label>3</label>
    </ligand>
</feature>
<dbReference type="PANTHER" id="PTHR10201:SF309">
    <property type="entry name" value="PEPTIDASE METALLOPEPTIDASE DOMAIN-CONTAINING PROTEIN"/>
    <property type="match status" value="1"/>
</dbReference>
<feature type="binding site" evidence="7">
    <location>
        <position position="117"/>
    </location>
    <ligand>
        <name>Zn(2+)</name>
        <dbReference type="ChEBI" id="CHEBI:29105"/>
        <label>1</label>
    </ligand>
</feature>
<evidence type="ECO:0000256" key="1">
    <source>
        <dbReference type="ARBA" id="ARBA00010370"/>
    </source>
</evidence>
<dbReference type="GO" id="GO:0005615">
    <property type="term" value="C:extracellular space"/>
    <property type="evidence" value="ECO:0007669"/>
    <property type="project" value="TreeGrafter"/>
</dbReference>
<evidence type="ECO:0000256" key="7">
    <source>
        <dbReference type="PIRSR" id="PIRSR621190-2"/>
    </source>
</evidence>
<dbReference type="PRINTS" id="PR00138">
    <property type="entry name" value="MATRIXIN"/>
</dbReference>
<dbReference type="GO" id="GO:0031012">
    <property type="term" value="C:extracellular matrix"/>
    <property type="evidence" value="ECO:0007669"/>
    <property type="project" value="InterPro"/>
</dbReference>
<dbReference type="GO" id="GO:0030198">
    <property type="term" value="P:extracellular matrix organization"/>
    <property type="evidence" value="ECO:0007669"/>
    <property type="project" value="TreeGrafter"/>
</dbReference>
<dbReference type="Pfam" id="PF00413">
    <property type="entry name" value="Peptidase_M10"/>
    <property type="match status" value="1"/>
</dbReference>
<evidence type="ECO:0000256" key="4">
    <source>
        <dbReference type="ARBA" id="ARBA00022801"/>
    </source>
</evidence>
<feature type="binding site" evidence="7">
    <location>
        <position position="100"/>
    </location>
    <ligand>
        <name>Zn(2+)</name>
        <dbReference type="ChEBI" id="CHEBI:29105"/>
        <label>1</label>
    </ligand>
</feature>
<feature type="domain" description="Peptidase metallopeptidase" evidence="8">
    <location>
        <begin position="45"/>
        <end position="196"/>
    </location>
</feature>
<reference evidence="9" key="1">
    <citation type="journal article" date="2012" name="Nature">
        <title>The oyster genome reveals stress adaptation and complexity of shell formation.</title>
        <authorList>
            <person name="Zhang G."/>
            <person name="Fang X."/>
            <person name="Guo X."/>
            <person name="Li L."/>
            <person name="Luo R."/>
            <person name="Xu F."/>
            <person name="Yang P."/>
            <person name="Zhang L."/>
            <person name="Wang X."/>
            <person name="Qi H."/>
            <person name="Xiong Z."/>
            <person name="Que H."/>
            <person name="Xie Y."/>
            <person name="Holland P.W."/>
            <person name="Paps J."/>
            <person name="Zhu Y."/>
            <person name="Wu F."/>
            <person name="Chen Y."/>
            <person name="Wang J."/>
            <person name="Peng C."/>
            <person name="Meng J."/>
            <person name="Yang L."/>
            <person name="Liu J."/>
            <person name="Wen B."/>
            <person name="Zhang N."/>
            <person name="Huang Z."/>
            <person name="Zhu Q."/>
            <person name="Feng Y."/>
            <person name="Mount A."/>
            <person name="Hedgecock D."/>
            <person name="Xu Z."/>
            <person name="Liu Y."/>
            <person name="Domazet-Loso T."/>
            <person name="Du Y."/>
            <person name="Sun X."/>
            <person name="Zhang S."/>
            <person name="Liu B."/>
            <person name="Cheng P."/>
            <person name="Jiang X."/>
            <person name="Li J."/>
            <person name="Fan D."/>
            <person name="Wang W."/>
            <person name="Fu W."/>
            <person name="Wang T."/>
            <person name="Wang B."/>
            <person name="Zhang J."/>
            <person name="Peng Z."/>
            <person name="Li Y."/>
            <person name="Li N."/>
            <person name="Wang J."/>
            <person name="Chen M."/>
            <person name="He Y."/>
            <person name="Tan F."/>
            <person name="Song X."/>
            <person name="Zheng Q."/>
            <person name="Huang R."/>
            <person name="Yang H."/>
            <person name="Du X."/>
            <person name="Chen L."/>
            <person name="Yang M."/>
            <person name="Gaffney P.M."/>
            <person name="Wang S."/>
            <person name="Luo L."/>
            <person name="She Z."/>
            <person name="Ming Y."/>
            <person name="Huang W."/>
            <person name="Zhang S."/>
            <person name="Huang B."/>
            <person name="Zhang Y."/>
            <person name="Qu T."/>
            <person name="Ni P."/>
            <person name="Miao G."/>
            <person name="Wang J."/>
            <person name="Wang Q."/>
            <person name="Steinberg C.E."/>
            <person name="Wang H."/>
            <person name="Li N."/>
            <person name="Qian L."/>
            <person name="Zhang G."/>
            <person name="Li Y."/>
            <person name="Yang H."/>
            <person name="Liu X."/>
            <person name="Wang J."/>
            <person name="Yin Y."/>
            <person name="Wang J."/>
        </authorList>
    </citation>
    <scope>NUCLEOTIDE SEQUENCE [LARGE SCALE GENOMIC DNA]</scope>
    <source>
        <strain evidence="9">05x7-T-G4-1.051#20</strain>
    </source>
</reference>
<keyword evidence="3 7" id="KW-0479">Metal-binding</keyword>
<feature type="binding site" evidence="7">
    <location>
        <position position="129"/>
    </location>
    <ligand>
        <name>Ca(2+)</name>
        <dbReference type="ChEBI" id="CHEBI:29108"/>
        <label>3</label>
    </ligand>
</feature>
<dbReference type="InterPro" id="IPR001818">
    <property type="entry name" value="Pept_M10_metallopeptidase"/>
</dbReference>
<dbReference type="SUPFAM" id="SSF55486">
    <property type="entry name" value="Metalloproteases ('zincins'), catalytic domain"/>
    <property type="match status" value="1"/>
</dbReference>
<dbReference type="GO" id="GO:0030574">
    <property type="term" value="P:collagen catabolic process"/>
    <property type="evidence" value="ECO:0007669"/>
    <property type="project" value="TreeGrafter"/>
</dbReference>
<feature type="binding site" evidence="7">
    <location>
        <position position="163"/>
    </location>
    <ligand>
        <name>Zn(2+)</name>
        <dbReference type="ChEBI" id="CHEBI:29105"/>
        <label>2</label>
        <note>catalytic</note>
    </ligand>
</feature>
<protein>
    <submittedName>
        <fullName evidence="9">50 kDa hatching enzyme</fullName>
    </submittedName>
</protein>
<dbReference type="AlphaFoldDB" id="K1R2Q8"/>
<evidence type="ECO:0000256" key="5">
    <source>
        <dbReference type="ARBA" id="ARBA00022833"/>
    </source>
</evidence>
<feature type="binding site" evidence="7">
    <location>
        <position position="130"/>
    </location>
    <ligand>
        <name>Ca(2+)</name>
        <dbReference type="ChEBI" id="CHEBI:29108"/>
        <label>1</label>
    </ligand>
</feature>
<feature type="binding site" evidence="7">
    <location>
        <position position="90"/>
    </location>
    <ligand>
        <name>Ca(2+)</name>
        <dbReference type="ChEBI" id="CHEBI:29108"/>
        <label>2</label>
    </ligand>
</feature>
<dbReference type="HOGENOM" id="CLU_1361605_0_0_1"/>
<feature type="binding site" evidence="7">
    <location>
        <position position="127"/>
    </location>
    <ligand>
        <name>Zn(2+)</name>
        <dbReference type="ChEBI" id="CHEBI:29105"/>
        <label>1</label>
    </ligand>
</feature>